<dbReference type="EC" id="2.8.2.-" evidence="1"/>
<protein>
    <recommendedName>
        <fullName evidence="1">Sulfotransferase</fullName>
        <ecNumber evidence="1">2.8.2.-</ecNumber>
    </recommendedName>
</protein>
<dbReference type="PANTHER" id="PTHR10704">
    <property type="entry name" value="CARBOHYDRATE SULFOTRANSFERASE"/>
    <property type="match status" value="1"/>
</dbReference>
<proteinExistence type="inferred from homology"/>
<keyword evidence="4" id="KW-1185">Reference proteome</keyword>
<dbReference type="Pfam" id="PF00685">
    <property type="entry name" value="Sulfotransfer_1"/>
    <property type="match status" value="1"/>
</dbReference>
<feature type="domain" description="Sulfotransferase" evidence="2">
    <location>
        <begin position="117"/>
        <end position="286"/>
    </location>
</feature>
<comment type="similarity">
    <text evidence="1">Belongs to the sulfotransferase 1 family.</text>
</comment>
<evidence type="ECO:0000256" key="1">
    <source>
        <dbReference type="RuleBase" id="RU361155"/>
    </source>
</evidence>
<dbReference type="SUPFAM" id="SSF52540">
    <property type="entry name" value="P-loop containing nucleoside triphosphate hydrolases"/>
    <property type="match status" value="1"/>
</dbReference>
<dbReference type="EMBL" id="CATNWA010015481">
    <property type="protein sequence ID" value="CAI9583797.1"/>
    <property type="molecule type" value="Genomic_DNA"/>
</dbReference>
<organism evidence="3 4">
    <name type="scientific">Staurois parvus</name>
    <dbReference type="NCBI Taxonomy" id="386267"/>
    <lineage>
        <taxon>Eukaryota</taxon>
        <taxon>Metazoa</taxon>
        <taxon>Chordata</taxon>
        <taxon>Craniata</taxon>
        <taxon>Vertebrata</taxon>
        <taxon>Euteleostomi</taxon>
        <taxon>Amphibia</taxon>
        <taxon>Batrachia</taxon>
        <taxon>Anura</taxon>
        <taxon>Neobatrachia</taxon>
        <taxon>Ranoidea</taxon>
        <taxon>Ranidae</taxon>
        <taxon>Staurois</taxon>
    </lineage>
</organism>
<accession>A0ABN9EGF7</accession>
<dbReference type="InterPro" id="IPR027417">
    <property type="entry name" value="P-loop_NTPase"/>
</dbReference>
<comment type="caution">
    <text evidence="3">The sequence shown here is derived from an EMBL/GenBank/DDBJ whole genome shotgun (WGS) entry which is preliminary data.</text>
</comment>
<evidence type="ECO:0000313" key="4">
    <source>
        <dbReference type="Proteomes" id="UP001162483"/>
    </source>
</evidence>
<reference evidence="3" key="1">
    <citation type="submission" date="2023-05" db="EMBL/GenBank/DDBJ databases">
        <authorList>
            <person name="Stuckert A."/>
        </authorList>
    </citation>
    <scope>NUCLEOTIDE SEQUENCE</scope>
</reference>
<dbReference type="Gene3D" id="3.40.50.300">
    <property type="entry name" value="P-loop containing nucleotide triphosphate hydrolases"/>
    <property type="match status" value="1"/>
</dbReference>
<gene>
    <name evidence="3" type="ORF">SPARVUS_LOCUS9873742</name>
</gene>
<sequence length="312" mass="36237">MMEPAWHVWGKMGHINTDILHMAIRDMIRSVFHCDMSVFDAYMSPKKNKSNLFQWETSRALCSPPACYYFSRNDIIPQLSCKVFCAKYPFETIQKACKKTYNHIVIKEVRFFDLKVLYPLLQDPSLNLKILHLVRDPRAVYQSRMKVSSMLSHDTNIILRGTKGNKSDFSFRAMEKVCKSQAQIFETAMFGIPSKLHKRYMLLRYEDIVQDPLGKAKQVYEFAKLPFTPKLKDWIHNMTRGKGRGQTFVISSRDALNTSRAWRTVLPFESIHKVQSICSEAMALFGYKILRNAKQQKDLSVDSMLPMLKGQV</sequence>
<evidence type="ECO:0000313" key="3">
    <source>
        <dbReference type="EMBL" id="CAI9583797.1"/>
    </source>
</evidence>
<dbReference type="PANTHER" id="PTHR10704:SF72">
    <property type="entry name" value="SULFOTRANSFERASE"/>
    <property type="match status" value="1"/>
</dbReference>
<dbReference type="InterPro" id="IPR051135">
    <property type="entry name" value="Gal/GlcNAc/GalNAc_ST"/>
</dbReference>
<dbReference type="InterPro" id="IPR000863">
    <property type="entry name" value="Sulfotransferase_dom"/>
</dbReference>
<name>A0ABN9EGF7_9NEOB</name>
<dbReference type="Proteomes" id="UP001162483">
    <property type="component" value="Unassembled WGS sequence"/>
</dbReference>
<evidence type="ECO:0000259" key="2">
    <source>
        <dbReference type="Pfam" id="PF00685"/>
    </source>
</evidence>
<keyword evidence="1" id="KW-0808">Transferase</keyword>